<organism evidence="4 5">
    <name type="scientific">Rasamsonia emersonii (strain ATCC 16479 / CBS 393.64 / IMI 116815)</name>
    <dbReference type="NCBI Taxonomy" id="1408163"/>
    <lineage>
        <taxon>Eukaryota</taxon>
        <taxon>Fungi</taxon>
        <taxon>Dikarya</taxon>
        <taxon>Ascomycota</taxon>
        <taxon>Pezizomycotina</taxon>
        <taxon>Eurotiomycetes</taxon>
        <taxon>Eurotiomycetidae</taxon>
        <taxon>Eurotiales</taxon>
        <taxon>Trichocomaceae</taxon>
        <taxon>Rasamsonia</taxon>
    </lineage>
</organism>
<dbReference type="InterPro" id="IPR055915">
    <property type="entry name" value="DUF7492"/>
</dbReference>
<protein>
    <recommendedName>
        <fullName evidence="3">DUF7492 domain-containing protein</fullName>
    </recommendedName>
</protein>
<feature type="domain" description="DUF7492" evidence="3">
    <location>
        <begin position="15"/>
        <end position="153"/>
    </location>
</feature>
<evidence type="ECO:0000259" key="3">
    <source>
        <dbReference type="Pfam" id="PF24320"/>
    </source>
</evidence>
<evidence type="ECO:0000256" key="2">
    <source>
        <dbReference type="SAM" id="SignalP"/>
    </source>
</evidence>
<name>A0A0F4YS12_RASE3</name>
<dbReference type="RefSeq" id="XP_013327651.1">
    <property type="nucleotide sequence ID" value="XM_013472197.1"/>
</dbReference>
<feature type="compositionally biased region" description="Low complexity" evidence="1">
    <location>
        <begin position="245"/>
        <end position="262"/>
    </location>
</feature>
<feature type="chain" id="PRO_5002481937" description="DUF7492 domain-containing protein" evidence="2">
    <location>
        <begin position="18"/>
        <end position="339"/>
    </location>
</feature>
<keyword evidence="2" id="KW-0732">Signal</keyword>
<dbReference type="GeneID" id="25317292"/>
<evidence type="ECO:0000313" key="5">
    <source>
        <dbReference type="Proteomes" id="UP000053958"/>
    </source>
</evidence>
<dbReference type="STRING" id="1408163.A0A0F4YS12"/>
<evidence type="ECO:0000256" key="1">
    <source>
        <dbReference type="SAM" id="MobiDB-lite"/>
    </source>
</evidence>
<reference evidence="4 5" key="1">
    <citation type="submission" date="2015-04" db="EMBL/GenBank/DDBJ databases">
        <authorList>
            <person name="Heijne W.H."/>
            <person name="Fedorova N.D."/>
            <person name="Nierman W.C."/>
            <person name="Vollebregt A.W."/>
            <person name="Zhao Z."/>
            <person name="Wu L."/>
            <person name="Kumar M."/>
            <person name="Stam H."/>
            <person name="van den Berg M.A."/>
            <person name="Pel H.J."/>
        </authorList>
    </citation>
    <scope>NUCLEOTIDE SEQUENCE [LARGE SCALE GENOMIC DNA]</scope>
    <source>
        <strain evidence="4 5">CBS 393.64</strain>
    </source>
</reference>
<feature type="signal peptide" evidence="2">
    <location>
        <begin position="1"/>
        <end position="17"/>
    </location>
</feature>
<dbReference type="EMBL" id="LASV01000209">
    <property type="protein sequence ID" value="KKA21039.1"/>
    <property type="molecule type" value="Genomic_DNA"/>
</dbReference>
<dbReference type="Proteomes" id="UP000053958">
    <property type="component" value="Unassembled WGS sequence"/>
</dbReference>
<feature type="compositionally biased region" description="Polar residues" evidence="1">
    <location>
        <begin position="230"/>
        <end position="240"/>
    </location>
</feature>
<gene>
    <name evidence="4" type="ORF">T310_4945</name>
</gene>
<feature type="region of interest" description="Disordered" evidence="1">
    <location>
        <begin position="229"/>
        <end position="267"/>
    </location>
</feature>
<accession>A0A0F4YS12</accession>
<comment type="caution">
    <text evidence="4">The sequence shown here is derived from an EMBL/GenBank/DDBJ whole genome shotgun (WGS) entry which is preliminary data.</text>
</comment>
<dbReference type="OrthoDB" id="64281at2759"/>
<dbReference type="Pfam" id="PF24320">
    <property type="entry name" value="DUF7492"/>
    <property type="match status" value="1"/>
</dbReference>
<dbReference type="AlphaFoldDB" id="A0A0F4YS12"/>
<proteinExistence type="predicted"/>
<evidence type="ECO:0000313" key="4">
    <source>
        <dbReference type="EMBL" id="KKA21039.1"/>
    </source>
</evidence>
<sequence length="339" mass="36645">MQALITLLTIFISTVSAHSWIEQLMVIAPNGTFVGKPGYPRGFVPRDAKGFSDTDMTYLIPPNNQGNNDILPTTPICSSSQRTRNQTAGYPRLQAPPGAAVALRYQENGHVTLPQNQIGKPPNRGTVYVYGTTDPRENDTLLAIHKVWNENGYCIAVRCADWQALYPILGLGLAQLPSWNRTGLNETYTTCMDIDITESVGAETYTKNGYIESQPLNNAAIPSEFAELVNSRNGSPSPTASPVGPATTSASPVSSTTPCPCAKSPNPSTVTVTTTLYEVLMPQMEIELVWPTQGLTSTYPQPPLTLVARTQTASTHRCEKTAVSQQVRDASDKGIGIPY</sequence>
<keyword evidence="5" id="KW-1185">Reference proteome</keyword>